<dbReference type="KEGG" id="abaw:D5400_17300"/>
<evidence type="ECO:0000256" key="6">
    <source>
        <dbReference type="RuleBase" id="RU363076"/>
    </source>
</evidence>
<evidence type="ECO:0000256" key="5">
    <source>
        <dbReference type="ARBA" id="ARBA00023136"/>
    </source>
</evidence>
<evidence type="ECO:0000256" key="4">
    <source>
        <dbReference type="ARBA" id="ARBA00022989"/>
    </source>
</evidence>
<evidence type="ECO:0000256" key="1">
    <source>
        <dbReference type="ARBA" id="ARBA00004370"/>
    </source>
</evidence>
<dbReference type="InterPro" id="IPR002994">
    <property type="entry name" value="Surf1/Shy1"/>
</dbReference>
<name>A0A3Q8XQ79_9HYPH</name>
<keyword evidence="5 6" id="KW-0472">Membrane</keyword>
<dbReference type="PANTHER" id="PTHR23427:SF2">
    <property type="entry name" value="SURFEIT LOCUS PROTEIN 1"/>
    <property type="match status" value="1"/>
</dbReference>
<evidence type="ECO:0000256" key="2">
    <source>
        <dbReference type="ARBA" id="ARBA00007165"/>
    </source>
</evidence>
<evidence type="ECO:0000313" key="8">
    <source>
        <dbReference type="Proteomes" id="UP000268192"/>
    </source>
</evidence>
<proteinExistence type="inferred from homology"/>
<dbReference type="InterPro" id="IPR045214">
    <property type="entry name" value="Surf1/Surf4"/>
</dbReference>
<feature type="transmembrane region" description="Helical" evidence="6">
    <location>
        <begin position="236"/>
        <end position="254"/>
    </location>
</feature>
<dbReference type="EMBL" id="CP032509">
    <property type="protein sequence ID" value="AZN72798.1"/>
    <property type="molecule type" value="Genomic_DNA"/>
</dbReference>
<dbReference type="Proteomes" id="UP000268192">
    <property type="component" value="Chromosome"/>
</dbReference>
<dbReference type="GO" id="GO:0005886">
    <property type="term" value="C:plasma membrane"/>
    <property type="evidence" value="ECO:0007669"/>
    <property type="project" value="UniProtKB-SubCell"/>
</dbReference>
<accession>A0A3Q8XQ79</accession>
<dbReference type="AlphaFoldDB" id="A0A3Q8XQ79"/>
<dbReference type="PANTHER" id="PTHR23427">
    <property type="entry name" value="SURFEIT LOCUS PROTEIN"/>
    <property type="match status" value="1"/>
</dbReference>
<keyword evidence="3 6" id="KW-0812">Transmembrane</keyword>
<evidence type="ECO:0000313" key="7">
    <source>
        <dbReference type="EMBL" id="AZN72798.1"/>
    </source>
</evidence>
<reference evidence="7 8" key="1">
    <citation type="submission" date="2018-09" db="EMBL/GenBank/DDBJ databases">
        <title>Marinorhizobium profundi gen. nov., sp. nov., isolated from a deep-sea sediment sample from the New Britain Trench and proposal of Marinorhizobiaceae fam. nov. in the order Rhizobiales of the class Alphaproteobacteria.</title>
        <authorList>
            <person name="Cao J."/>
        </authorList>
    </citation>
    <scope>NUCLEOTIDE SEQUENCE [LARGE SCALE GENOMIC DNA]</scope>
    <source>
        <strain evidence="7 8">WS11</strain>
    </source>
</reference>
<keyword evidence="4 6" id="KW-1133">Transmembrane helix</keyword>
<sequence>MHAREPSMTANADTPIVVRERRRPGPIFLVVILAAFGALIALGTWQVERLQWKEALLATIEQRIVAEPMALPEAEALFAAEQDVEYVPIRLSGTFDHASEQHFLATHQGQSGWYVYTPLTLEDGRSIIVNRGFVPYDMKNIADRPWQEPTGIVGFDALARNPLFEKPGFVVPDNAPADNLWYWKDFEAMREAMGLQTESLVPFFADIRTYDAPVNSYPIPGVTQVALPNNHLQYAVTWYGLAAALAGVVGFMFLRRPQDSDREA</sequence>
<dbReference type="PROSITE" id="PS50895">
    <property type="entry name" value="SURF1"/>
    <property type="match status" value="1"/>
</dbReference>
<keyword evidence="6" id="KW-1003">Cell membrane</keyword>
<keyword evidence="8" id="KW-1185">Reference proteome</keyword>
<protein>
    <recommendedName>
        <fullName evidence="6">SURF1-like protein</fullName>
    </recommendedName>
</protein>
<dbReference type="CDD" id="cd06662">
    <property type="entry name" value="SURF1"/>
    <property type="match status" value="1"/>
</dbReference>
<feature type="transmembrane region" description="Helical" evidence="6">
    <location>
        <begin position="27"/>
        <end position="45"/>
    </location>
</feature>
<comment type="subcellular location">
    <subcellularLocation>
        <location evidence="6">Cell membrane</location>
        <topology evidence="6">Multi-pass membrane protein</topology>
    </subcellularLocation>
    <subcellularLocation>
        <location evidence="1">Membrane</location>
    </subcellularLocation>
</comment>
<dbReference type="OrthoDB" id="6079986at2"/>
<organism evidence="7 8">
    <name type="scientific">Georhizobium profundi</name>
    <dbReference type="NCBI Taxonomy" id="2341112"/>
    <lineage>
        <taxon>Bacteria</taxon>
        <taxon>Pseudomonadati</taxon>
        <taxon>Pseudomonadota</taxon>
        <taxon>Alphaproteobacteria</taxon>
        <taxon>Hyphomicrobiales</taxon>
        <taxon>Rhizobiaceae</taxon>
        <taxon>Georhizobium</taxon>
    </lineage>
</organism>
<evidence type="ECO:0000256" key="3">
    <source>
        <dbReference type="ARBA" id="ARBA00022692"/>
    </source>
</evidence>
<gene>
    <name evidence="7" type="ORF">D5400_17300</name>
</gene>
<dbReference type="Pfam" id="PF02104">
    <property type="entry name" value="SURF1"/>
    <property type="match status" value="1"/>
</dbReference>
<comment type="similarity">
    <text evidence="2 6">Belongs to the SURF1 family.</text>
</comment>